<dbReference type="Pfam" id="PF14464">
    <property type="entry name" value="Prok-JAB"/>
    <property type="match status" value="1"/>
</dbReference>
<evidence type="ECO:0000259" key="6">
    <source>
        <dbReference type="Pfam" id="PF14464"/>
    </source>
</evidence>
<dbReference type="RefSeq" id="WP_126141404.1">
    <property type="nucleotide sequence ID" value="NZ_RXHU01000031.1"/>
</dbReference>
<dbReference type="PANTHER" id="PTHR34858:SF1">
    <property type="entry name" value="CYSO-CYSTEINE PEPTIDASE"/>
    <property type="match status" value="1"/>
</dbReference>
<organism evidence="7 8">
    <name type="scientific">Paenibacillus whitsoniae</name>
    <dbReference type="NCBI Taxonomy" id="2496558"/>
    <lineage>
        <taxon>Bacteria</taxon>
        <taxon>Bacillati</taxon>
        <taxon>Bacillota</taxon>
        <taxon>Bacilli</taxon>
        <taxon>Bacillales</taxon>
        <taxon>Paenibacillaceae</taxon>
        <taxon>Paenibacillus</taxon>
    </lineage>
</organism>
<keyword evidence="2" id="KW-0479">Metal-binding</keyword>
<keyword evidence="3" id="KW-0378">Hydrolase</keyword>
<proteinExistence type="predicted"/>
<keyword evidence="4" id="KW-0862">Zinc</keyword>
<keyword evidence="5" id="KW-0482">Metalloprotease</keyword>
<dbReference type="SUPFAM" id="SSF102712">
    <property type="entry name" value="JAB1/MPN domain"/>
    <property type="match status" value="1"/>
</dbReference>
<dbReference type="PANTHER" id="PTHR34858">
    <property type="entry name" value="CYSO-CYSTEINE PEPTIDASE"/>
    <property type="match status" value="1"/>
</dbReference>
<gene>
    <name evidence="7" type="ORF">EJQ19_11685</name>
</gene>
<dbReference type="InterPro" id="IPR028090">
    <property type="entry name" value="JAB_dom_prok"/>
</dbReference>
<dbReference type="OrthoDB" id="9802958at2"/>
<dbReference type="GO" id="GO:0006508">
    <property type="term" value="P:proteolysis"/>
    <property type="evidence" value="ECO:0007669"/>
    <property type="project" value="UniProtKB-KW"/>
</dbReference>
<dbReference type="Proteomes" id="UP000276128">
    <property type="component" value="Unassembled WGS sequence"/>
</dbReference>
<evidence type="ECO:0000256" key="4">
    <source>
        <dbReference type="ARBA" id="ARBA00022833"/>
    </source>
</evidence>
<dbReference type="CDD" id="cd08070">
    <property type="entry name" value="MPN_like"/>
    <property type="match status" value="1"/>
</dbReference>
<sequence>MLIQLKEDLYDHLVAYSRETFPEEACGVILGCPTEHEADVLYAATFFPLPNVAEQPTREFTIDPMDILPYLKPGPTPLIGLFHSHPSAPPIPSCQDLQTLWHTIPTHWILSLQHQTAPELQIYQIKKAASTEYRKLPFALGQ</sequence>
<dbReference type="EMBL" id="RXHU01000031">
    <property type="protein sequence ID" value="RTE09525.1"/>
    <property type="molecule type" value="Genomic_DNA"/>
</dbReference>
<dbReference type="GO" id="GO:0008235">
    <property type="term" value="F:metalloexopeptidase activity"/>
    <property type="evidence" value="ECO:0007669"/>
    <property type="project" value="TreeGrafter"/>
</dbReference>
<evidence type="ECO:0000256" key="2">
    <source>
        <dbReference type="ARBA" id="ARBA00022723"/>
    </source>
</evidence>
<accession>A0A430JEW3</accession>
<feature type="domain" description="JAB" evidence="6">
    <location>
        <begin position="7"/>
        <end position="113"/>
    </location>
</feature>
<dbReference type="InterPro" id="IPR051929">
    <property type="entry name" value="VirAsm_ModProt"/>
</dbReference>
<name>A0A430JEW3_9BACL</name>
<evidence type="ECO:0000256" key="5">
    <source>
        <dbReference type="ARBA" id="ARBA00023049"/>
    </source>
</evidence>
<keyword evidence="1" id="KW-0645">Protease</keyword>
<keyword evidence="8" id="KW-1185">Reference proteome</keyword>
<dbReference type="AlphaFoldDB" id="A0A430JEW3"/>
<evidence type="ECO:0000313" key="8">
    <source>
        <dbReference type="Proteomes" id="UP000276128"/>
    </source>
</evidence>
<evidence type="ECO:0000313" key="7">
    <source>
        <dbReference type="EMBL" id="RTE09525.1"/>
    </source>
</evidence>
<comment type="caution">
    <text evidence="7">The sequence shown here is derived from an EMBL/GenBank/DDBJ whole genome shotgun (WGS) entry which is preliminary data.</text>
</comment>
<dbReference type="Gene3D" id="3.40.140.10">
    <property type="entry name" value="Cytidine Deaminase, domain 2"/>
    <property type="match status" value="1"/>
</dbReference>
<evidence type="ECO:0000256" key="1">
    <source>
        <dbReference type="ARBA" id="ARBA00022670"/>
    </source>
</evidence>
<protein>
    <submittedName>
        <fullName evidence="7">M67 family peptidase</fullName>
    </submittedName>
</protein>
<evidence type="ECO:0000256" key="3">
    <source>
        <dbReference type="ARBA" id="ARBA00022801"/>
    </source>
</evidence>
<reference evidence="7 8" key="1">
    <citation type="submission" date="2018-12" db="EMBL/GenBank/DDBJ databases">
        <title>Bacillus ochoae sp. nov., Paenibacillus whitsoniae sp. nov., Paenibacillus spiritus sp. nov. Isolated from the Mars Exploration Rover during spacecraft assembly.</title>
        <authorList>
            <person name="Seuylemezian A."/>
            <person name="Vaishampayan P."/>
        </authorList>
    </citation>
    <scope>NUCLEOTIDE SEQUENCE [LARGE SCALE GENOMIC DNA]</scope>
    <source>
        <strain evidence="7 8">MER 54</strain>
    </source>
</reference>
<dbReference type="GO" id="GO:0008270">
    <property type="term" value="F:zinc ion binding"/>
    <property type="evidence" value="ECO:0007669"/>
    <property type="project" value="TreeGrafter"/>
</dbReference>